<protein>
    <submittedName>
        <fullName evidence="2">Carboxypeptidase regulatory-like domain-containing protein</fullName>
    </submittedName>
</protein>
<dbReference type="RefSeq" id="WP_090840037.1">
    <property type="nucleotide sequence ID" value="NZ_FORM01000005.1"/>
</dbReference>
<dbReference type="EMBL" id="FORM01000005">
    <property type="protein sequence ID" value="SFJ24917.1"/>
    <property type="molecule type" value="Genomic_DNA"/>
</dbReference>
<keyword evidence="2" id="KW-0378">Hydrolase</keyword>
<evidence type="ECO:0000313" key="3">
    <source>
        <dbReference type="Proteomes" id="UP000199559"/>
    </source>
</evidence>
<dbReference type="Proteomes" id="UP000199559">
    <property type="component" value="Unassembled WGS sequence"/>
</dbReference>
<dbReference type="SUPFAM" id="SSF49452">
    <property type="entry name" value="Starch-binding domain-like"/>
    <property type="match status" value="1"/>
</dbReference>
<dbReference type="InterPro" id="IPR013783">
    <property type="entry name" value="Ig-like_fold"/>
</dbReference>
<dbReference type="STRING" id="1144750.SAMN05443431_105268"/>
<dbReference type="PROSITE" id="PS51257">
    <property type="entry name" value="PROKAR_LIPOPROTEIN"/>
    <property type="match status" value="1"/>
</dbReference>
<name>A0A1I3PUC9_9FLAO</name>
<dbReference type="PANTHER" id="PTHR36842:SF1">
    <property type="entry name" value="PROTEIN TOLB"/>
    <property type="match status" value="1"/>
</dbReference>
<dbReference type="Gene3D" id="2.60.40.10">
    <property type="entry name" value="Immunoglobulins"/>
    <property type="match status" value="1"/>
</dbReference>
<gene>
    <name evidence="2" type="ORF">SAMN05443431_105268</name>
</gene>
<dbReference type="GO" id="GO:0004180">
    <property type="term" value="F:carboxypeptidase activity"/>
    <property type="evidence" value="ECO:0007669"/>
    <property type="project" value="UniProtKB-KW"/>
</dbReference>
<dbReference type="InterPro" id="IPR013784">
    <property type="entry name" value="Carb-bd-like_fold"/>
</dbReference>
<keyword evidence="1" id="KW-0732">Signal</keyword>
<dbReference type="Gene3D" id="2.120.10.30">
    <property type="entry name" value="TolB, C-terminal domain"/>
    <property type="match status" value="1"/>
</dbReference>
<organism evidence="2 3">
    <name type="scientific">Olleya namhaensis</name>
    <dbReference type="NCBI Taxonomy" id="1144750"/>
    <lineage>
        <taxon>Bacteria</taxon>
        <taxon>Pseudomonadati</taxon>
        <taxon>Bacteroidota</taxon>
        <taxon>Flavobacteriia</taxon>
        <taxon>Flavobacteriales</taxon>
        <taxon>Flavobacteriaceae</taxon>
    </lineage>
</organism>
<keyword evidence="2" id="KW-0645">Protease</keyword>
<dbReference type="AlphaFoldDB" id="A0A1I3PUC9"/>
<accession>A0A1I3PUC9</accession>
<evidence type="ECO:0000256" key="1">
    <source>
        <dbReference type="SAM" id="SignalP"/>
    </source>
</evidence>
<keyword evidence="3" id="KW-1185">Reference proteome</keyword>
<sequence>MKIISKYISLILVLIAVVSCSEDKVSLSGTGAITGKVVSKGDNIPLENTKISTNPGTSIVFTDASGEFVINNVTVGTYAIEAQKDGYLSKFESSTVTEDNSVNVIFELDVETANNNAPNAPILSAPANNSTGQSLTLDLVWTGSDPEEDDLVYEVQILNDQNSDVLMYTDIIDTTLTVSGLDYGTKYFWQVSASDNINDVVIGTTFNFETLEFPDNRLFFTRKINGNNVIFSADSDGNEYQLTSSSSNSWRPRKASNVDKLAFLRSNGGQTHIYTMDLNGANVTQVTNSIPVNGFNLEELDFEWTNSNTKFAYASFDKLYKINTNGSGVTQIHQTLNGNFITEVDWNQSTQRMAVKTNNTVGYNVEIYTINNSGVIIDYVLQGVAGAAGGLDYAFDGSQLLYSYDISGNQNAEYRQLDTHMFIYNIGTMTATDISTSKAAGTNDLDPKFSPNEAEVIYVNTSNDGVSQQNVTKLSLATLSEITILIENAKMPDWK</sequence>
<dbReference type="InterPro" id="IPR036116">
    <property type="entry name" value="FN3_sf"/>
</dbReference>
<proteinExistence type="predicted"/>
<keyword evidence="2" id="KW-0121">Carboxypeptidase</keyword>
<dbReference type="SUPFAM" id="SSF49265">
    <property type="entry name" value="Fibronectin type III"/>
    <property type="match status" value="1"/>
</dbReference>
<feature type="signal peptide" evidence="1">
    <location>
        <begin position="1"/>
        <end position="21"/>
    </location>
</feature>
<dbReference type="InterPro" id="IPR011042">
    <property type="entry name" value="6-blade_b-propeller_TolB-like"/>
</dbReference>
<dbReference type="SUPFAM" id="SSF69304">
    <property type="entry name" value="Tricorn protease N-terminal domain"/>
    <property type="match status" value="1"/>
</dbReference>
<dbReference type="Gene3D" id="2.60.40.1120">
    <property type="entry name" value="Carboxypeptidase-like, regulatory domain"/>
    <property type="match status" value="1"/>
</dbReference>
<dbReference type="GO" id="GO:0030246">
    <property type="term" value="F:carbohydrate binding"/>
    <property type="evidence" value="ECO:0007669"/>
    <property type="project" value="InterPro"/>
</dbReference>
<evidence type="ECO:0000313" key="2">
    <source>
        <dbReference type="EMBL" id="SFJ24917.1"/>
    </source>
</evidence>
<reference evidence="3" key="1">
    <citation type="submission" date="2016-10" db="EMBL/GenBank/DDBJ databases">
        <authorList>
            <person name="Varghese N."/>
            <person name="Submissions S."/>
        </authorList>
    </citation>
    <scope>NUCLEOTIDE SEQUENCE [LARGE SCALE GENOMIC DNA]</scope>
    <source>
        <strain evidence="3">DSM 28881</strain>
    </source>
</reference>
<feature type="chain" id="PRO_5011693286" evidence="1">
    <location>
        <begin position="22"/>
        <end position="495"/>
    </location>
</feature>
<dbReference type="PANTHER" id="PTHR36842">
    <property type="entry name" value="PROTEIN TOLB HOMOLOG"/>
    <property type="match status" value="1"/>
</dbReference>
<dbReference type="Pfam" id="PF13620">
    <property type="entry name" value="CarboxypepD_reg"/>
    <property type="match status" value="1"/>
</dbReference>